<evidence type="ECO:0000256" key="6">
    <source>
        <dbReference type="ARBA" id="ARBA00022692"/>
    </source>
</evidence>
<evidence type="ECO:0000256" key="4">
    <source>
        <dbReference type="ARBA" id="ARBA00022452"/>
    </source>
</evidence>
<keyword evidence="7 11" id="KW-0732">Signal</keyword>
<dbReference type="Pfam" id="PF00577">
    <property type="entry name" value="Usher"/>
    <property type="match status" value="1"/>
</dbReference>
<keyword evidence="4" id="KW-1134">Transmembrane beta strand</keyword>
<evidence type="ECO:0000313" key="14">
    <source>
        <dbReference type="EMBL" id="AIL63155.1"/>
    </source>
</evidence>
<evidence type="ECO:0000259" key="13">
    <source>
        <dbReference type="Pfam" id="PF13954"/>
    </source>
</evidence>
<accession>A0A077FFE0</accession>
<dbReference type="PANTHER" id="PTHR30451:SF21">
    <property type="entry name" value="FIMBRIAL USHER DOMAIN-CONTAINING PROTEIN YDET-RELATED"/>
    <property type="match status" value="1"/>
</dbReference>
<dbReference type="Pfam" id="PF13953">
    <property type="entry name" value="PapC_C"/>
    <property type="match status" value="1"/>
</dbReference>
<dbReference type="PROSITE" id="PS01151">
    <property type="entry name" value="FIMBRIAL_USHER"/>
    <property type="match status" value="1"/>
</dbReference>
<evidence type="ECO:0000256" key="2">
    <source>
        <dbReference type="ARBA" id="ARBA00008064"/>
    </source>
</evidence>
<evidence type="ECO:0000256" key="10">
    <source>
        <dbReference type="RuleBase" id="RU003884"/>
    </source>
</evidence>
<sequence>MPTLTKVRKVNSALLPGVSCVISLGVTAQAAATEVQFNELFLNKAGTSIDLKYFENGNTVQPGTYNVDIYLNQSLSKRQDINFILDSSTGKVKPIIRLALLEELGVDIQRLEKDGVIPPTADNSQIVDVVTLIKGATVEFEVTRLALEISVPQIYVKRQVRGYVDPSLWDQGLTAFYSDYQANFSRNEMSGNRSDYRYLGLRNGFNFAGWRLRNESALTGSTGTKSTFRSNRSYAEHDLLSLKGKFAVGELYSQGEIFDSVRFRGAQISSDVGMLPDNEIGYAPVVRGIAETNATIEVRQNGYVIYSTSVPPGAFEISDIYPSGSNGDLTIRIIEADGLEREYTQAYSYLPVMTRQGNFRYSLAAGKYTYDGQPSPTFTQGTLVYGLSNNLTMYGGGLTAQDYKAANVGVGVNSGIGGFSFDITNSHSKALQGKTDEGQSARFLYSKTFNATDTSFTMVGYRYSTAGYRTFSQHVDDLTYLNQQSSSRQKSRVDMNINQSLGQRGSMYATLGEASYWNRQGRTRNWQFGYSSSLADASYSIAIARTESSGGSNSDTQLTASLSIPLGRSARTHRVYANALASQHGDSSVQSGVSGYLNERNTLSYSVQAGHSKQSGNSSGIGLGWDTPTSRINGNYNQSRDNKHMDLSAGGSVVVHRDGITFGQPLGETFALIEVPDVSGVGVDSSASIRTNRKGYAVVPYVQPYRYNWINLDTATLDSNTEVSESTVMLVPTRGAIVKARYASEQGRRVQFDLKLDSGQRIPFGAQAHDAQGKALDIVDNLSRLLVFGIDDQGTLELRWSTGACKAEYQLPAAHRERAYERFELLCRT</sequence>
<name>A0A077FFE0_9PSED</name>
<dbReference type="EMBL" id="CP009048">
    <property type="protein sequence ID" value="AIL63155.1"/>
    <property type="molecule type" value="Genomic_DNA"/>
</dbReference>
<evidence type="ECO:0000256" key="9">
    <source>
        <dbReference type="ARBA" id="ARBA00023237"/>
    </source>
</evidence>
<dbReference type="Pfam" id="PF13954">
    <property type="entry name" value="PapC_N"/>
    <property type="match status" value="1"/>
</dbReference>
<dbReference type="OrthoDB" id="6554712at2"/>
<feature type="chain" id="PRO_5001718630" evidence="11">
    <location>
        <begin position="31"/>
        <end position="829"/>
    </location>
</feature>
<evidence type="ECO:0000256" key="11">
    <source>
        <dbReference type="SAM" id="SignalP"/>
    </source>
</evidence>
<dbReference type="HOGENOM" id="CLU_009120_3_1_6"/>
<organism evidence="14 15">
    <name type="scientific">Pseudomonas alkylphenolica</name>
    <dbReference type="NCBI Taxonomy" id="237609"/>
    <lineage>
        <taxon>Bacteria</taxon>
        <taxon>Pseudomonadati</taxon>
        <taxon>Pseudomonadota</taxon>
        <taxon>Gammaproteobacteria</taxon>
        <taxon>Pseudomonadales</taxon>
        <taxon>Pseudomonadaceae</taxon>
        <taxon>Pseudomonas</taxon>
    </lineage>
</organism>
<dbReference type="GO" id="GO:0009279">
    <property type="term" value="C:cell outer membrane"/>
    <property type="evidence" value="ECO:0007669"/>
    <property type="project" value="UniProtKB-SubCell"/>
</dbReference>
<proteinExistence type="inferred from homology"/>
<keyword evidence="3 10" id="KW-0813">Transport</keyword>
<dbReference type="GO" id="GO:0009297">
    <property type="term" value="P:pilus assembly"/>
    <property type="evidence" value="ECO:0007669"/>
    <property type="project" value="InterPro"/>
</dbReference>
<dbReference type="Gene3D" id="3.10.20.410">
    <property type="match status" value="1"/>
</dbReference>
<dbReference type="RefSeq" id="WP_051939494.1">
    <property type="nucleotide sequence ID" value="NZ_CP009048.1"/>
</dbReference>
<dbReference type="InterPro" id="IPR000015">
    <property type="entry name" value="Fimb_usher"/>
</dbReference>
<keyword evidence="5 10" id="KW-1029">Fimbrium biogenesis</keyword>
<dbReference type="FunFam" id="2.60.40.3110:FF:000001">
    <property type="entry name" value="Putative fimbrial outer membrane usher"/>
    <property type="match status" value="1"/>
</dbReference>
<dbReference type="Gene3D" id="2.60.40.2610">
    <property type="entry name" value="Outer membrane usher protein FimD, plug domain"/>
    <property type="match status" value="1"/>
</dbReference>
<dbReference type="KEGG" id="palk:PSAKL28_40080"/>
<dbReference type="InterPro" id="IPR025949">
    <property type="entry name" value="PapC-like_C"/>
</dbReference>
<protein>
    <submittedName>
        <fullName evidence="14">Fimbrial usher protein, CupC3 family</fullName>
    </submittedName>
</protein>
<feature type="domain" description="PapC-like C-terminal" evidence="12">
    <location>
        <begin position="752"/>
        <end position="813"/>
    </location>
</feature>
<dbReference type="PANTHER" id="PTHR30451">
    <property type="entry name" value="OUTER MEMBRANE USHER PROTEIN"/>
    <property type="match status" value="1"/>
</dbReference>
<dbReference type="eggNOG" id="COG3188">
    <property type="taxonomic scope" value="Bacteria"/>
</dbReference>
<dbReference type="Proteomes" id="UP000028931">
    <property type="component" value="Chromosome"/>
</dbReference>
<evidence type="ECO:0000256" key="1">
    <source>
        <dbReference type="ARBA" id="ARBA00004571"/>
    </source>
</evidence>
<dbReference type="SUPFAM" id="SSF141729">
    <property type="entry name" value="FimD N-terminal domain-like"/>
    <property type="match status" value="1"/>
</dbReference>
<dbReference type="InterPro" id="IPR025885">
    <property type="entry name" value="PapC_N"/>
</dbReference>
<evidence type="ECO:0000256" key="8">
    <source>
        <dbReference type="ARBA" id="ARBA00023136"/>
    </source>
</evidence>
<keyword evidence="8 10" id="KW-0472">Membrane</keyword>
<dbReference type="InterPro" id="IPR042186">
    <property type="entry name" value="FimD_plug_dom"/>
</dbReference>
<comment type="subcellular location">
    <subcellularLocation>
        <location evidence="1 10">Cell outer membrane</location>
        <topology evidence="1 10">Multi-pass membrane protein</topology>
    </subcellularLocation>
</comment>
<feature type="domain" description="PapC N-terminal" evidence="13">
    <location>
        <begin position="36"/>
        <end position="183"/>
    </location>
</feature>
<keyword evidence="9 10" id="KW-0998">Cell outer membrane</keyword>
<feature type="signal peptide" evidence="11">
    <location>
        <begin position="1"/>
        <end position="30"/>
    </location>
</feature>
<dbReference type="FunFam" id="2.60.40.2610:FF:000001">
    <property type="entry name" value="Outer membrane fimbrial usher protein"/>
    <property type="match status" value="1"/>
</dbReference>
<dbReference type="InterPro" id="IPR043142">
    <property type="entry name" value="PapC-like_C_sf"/>
</dbReference>
<evidence type="ECO:0000259" key="12">
    <source>
        <dbReference type="Pfam" id="PF13953"/>
    </source>
</evidence>
<keyword evidence="6 10" id="KW-0812">Transmembrane</keyword>
<evidence type="ECO:0000313" key="15">
    <source>
        <dbReference type="Proteomes" id="UP000028931"/>
    </source>
</evidence>
<evidence type="ECO:0000256" key="7">
    <source>
        <dbReference type="ARBA" id="ARBA00022729"/>
    </source>
</evidence>
<reference evidence="14 15" key="1">
    <citation type="submission" date="2014-07" db="EMBL/GenBank/DDBJ databases">
        <authorList>
            <person name="Lee K."/>
            <person name="Lim J.Y."/>
            <person name="Hwang I."/>
        </authorList>
    </citation>
    <scope>NUCLEOTIDE SEQUENCE [LARGE SCALE GENOMIC DNA]</scope>
    <source>
        <strain evidence="14 15">KL28</strain>
    </source>
</reference>
<evidence type="ECO:0000256" key="5">
    <source>
        <dbReference type="ARBA" id="ARBA00022558"/>
    </source>
</evidence>
<comment type="similarity">
    <text evidence="2 10">Belongs to the fimbrial export usher family.</text>
</comment>
<dbReference type="InterPro" id="IPR037224">
    <property type="entry name" value="PapC_N_sf"/>
</dbReference>
<dbReference type="AlphaFoldDB" id="A0A077FFE0"/>
<evidence type="ECO:0000256" key="3">
    <source>
        <dbReference type="ARBA" id="ARBA00022448"/>
    </source>
</evidence>
<dbReference type="Gene3D" id="2.60.40.3110">
    <property type="match status" value="1"/>
</dbReference>
<dbReference type="GO" id="GO:0015473">
    <property type="term" value="F:fimbrial usher porin activity"/>
    <property type="evidence" value="ECO:0007669"/>
    <property type="project" value="InterPro"/>
</dbReference>
<dbReference type="InterPro" id="IPR018030">
    <property type="entry name" value="Fimbrial_membr_usher_CS"/>
</dbReference>
<gene>
    <name evidence="14" type="ORF">PSAKL28_40080</name>
</gene>
<dbReference type="Gene3D" id="2.60.40.2070">
    <property type="match status" value="1"/>
</dbReference>